<dbReference type="OrthoDB" id="3142841at2759"/>
<evidence type="ECO:0000259" key="3">
    <source>
        <dbReference type="Pfam" id="PF00501"/>
    </source>
</evidence>
<dbReference type="PROSITE" id="PS00455">
    <property type="entry name" value="AMP_BINDING"/>
    <property type="match status" value="1"/>
</dbReference>
<dbReference type="InterPro" id="IPR020845">
    <property type="entry name" value="AMP-binding_CS"/>
</dbReference>
<sequence length="297" mass="32670">MWDANNFHALSDLSSEDQHLFSLFGRGPSLPLPYRLIHEAFENIAAAHPSAVAARLGDQSITYQQLDIAANRLSHHLIDSGLKPRQRVCLVVQRSIEMLIGIFAILKAGCQYVPIDGGVTSEQAFLHIFEDTDARFILCSPRFWDKVRRFARRDAIIVALGMDAGAFYPPTKPAVQMLPQDGAYVIYTSGSTGKPKGVDVSHGNVTNALLLEPARLGTTVGTRVAQVLNIAFDMGAWEILVCLMNGGTLHMRGSDWETTLNEIDTLISTPSILTKYRRHSFPNIKCVATGGEFCSQK</sequence>
<dbReference type="InterPro" id="IPR000873">
    <property type="entry name" value="AMP-dep_synth/lig_dom"/>
</dbReference>
<keyword evidence="2" id="KW-0597">Phosphoprotein</keyword>
<dbReference type="AlphaFoldDB" id="A0A6A5S4G4"/>
<name>A0A6A5S4G4_9PLEO</name>
<evidence type="ECO:0000313" key="4">
    <source>
        <dbReference type="EMBL" id="KAF1935032.1"/>
    </source>
</evidence>
<keyword evidence="1" id="KW-0596">Phosphopantetheine</keyword>
<proteinExistence type="predicted"/>
<dbReference type="PANTHER" id="PTHR45527:SF1">
    <property type="entry name" value="FATTY ACID SYNTHASE"/>
    <property type="match status" value="1"/>
</dbReference>
<dbReference type="Pfam" id="PF00501">
    <property type="entry name" value="AMP-binding"/>
    <property type="match status" value="1"/>
</dbReference>
<dbReference type="EMBL" id="ML976324">
    <property type="protein sequence ID" value="KAF1935032.1"/>
    <property type="molecule type" value="Genomic_DNA"/>
</dbReference>
<dbReference type="Proteomes" id="UP000800038">
    <property type="component" value="Unassembled WGS sequence"/>
</dbReference>
<evidence type="ECO:0000256" key="1">
    <source>
        <dbReference type="ARBA" id="ARBA00022450"/>
    </source>
</evidence>
<dbReference type="InterPro" id="IPR042099">
    <property type="entry name" value="ANL_N_sf"/>
</dbReference>
<dbReference type="SUPFAM" id="SSF56801">
    <property type="entry name" value="Acetyl-CoA synthetase-like"/>
    <property type="match status" value="1"/>
</dbReference>
<dbReference type="GO" id="GO:0031177">
    <property type="term" value="F:phosphopantetheine binding"/>
    <property type="evidence" value="ECO:0007669"/>
    <property type="project" value="TreeGrafter"/>
</dbReference>
<organism evidence="4 5">
    <name type="scientific">Clathrospora elynae</name>
    <dbReference type="NCBI Taxonomy" id="706981"/>
    <lineage>
        <taxon>Eukaryota</taxon>
        <taxon>Fungi</taxon>
        <taxon>Dikarya</taxon>
        <taxon>Ascomycota</taxon>
        <taxon>Pezizomycotina</taxon>
        <taxon>Dothideomycetes</taxon>
        <taxon>Pleosporomycetidae</taxon>
        <taxon>Pleosporales</taxon>
        <taxon>Diademaceae</taxon>
        <taxon>Clathrospora</taxon>
    </lineage>
</organism>
<accession>A0A6A5S4G4</accession>
<dbReference type="PANTHER" id="PTHR45527">
    <property type="entry name" value="NONRIBOSOMAL PEPTIDE SYNTHETASE"/>
    <property type="match status" value="1"/>
</dbReference>
<dbReference type="GO" id="GO:0043041">
    <property type="term" value="P:amino acid activation for nonribosomal peptide biosynthetic process"/>
    <property type="evidence" value="ECO:0007669"/>
    <property type="project" value="TreeGrafter"/>
</dbReference>
<dbReference type="GO" id="GO:0044550">
    <property type="term" value="P:secondary metabolite biosynthetic process"/>
    <property type="evidence" value="ECO:0007669"/>
    <property type="project" value="TreeGrafter"/>
</dbReference>
<reference evidence="4" key="1">
    <citation type="journal article" date="2020" name="Stud. Mycol.">
        <title>101 Dothideomycetes genomes: a test case for predicting lifestyles and emergence of pathogens.</title>
        <authorList>
            <person name="Haridas S."/>
            <person name="Albert R."/>
            <person name="Binder M."/>
            <person name="Bloem J."/>
            <person name="Labutti K."/>
            <person name="Salamov A."/>
            <person name="Andreopoulos B."/>
            <person name="Baker S."/>
            <person name="Barry K."/>
            <person name="Bills G."/>
            <person name="Bluhm B."/>
            <person name="Cannon C."/>
            <person name="Castanera R."/>
            <person name="Culley D."/>
            <person name="Daum C."/>
            <person name="Ezra D."/>
            <person name="Gonzalez J."/>
            <person name="Henrissat B."/>
            <person name="Kuo A."/>
            <person name="Liang C."/>
            <person name="Lipzen A."/>
            <person name="Lutzoni F."/>
            <person name="Magnuson J."/>
            <person name="Mondo S."/>
            <person name="Nolan M."/>
            <person name="Ohm R."/>
            <person name="Pangilinan J."/>
            <person name="Park H.-J."/>
            <person name="Ramirez L."/>
            <person name="Alfaro M."/>
            <person name="Sun H."/>
            <person name="Tritt A."/>
            <person name="Yoshinaga Y."/>
            <person name="Zwiers L.-H."/>
            <person name="Turgeon B."/>
            <person name="Goodwin S."/>
            <person name="Spatafora J."/>
            <person name="Crous P."/>
            <person name="Grigoriev I."/>
        </authorList>
    </citation>
    <scope>NUCLEOTIDE SEQUENCE</scope>
    <source>
        <strain evidence="4">CBS 161.51</strain>
    </source>
</reference>
<feature type="domain" description="AMP-dependent synthetase/ligase" evidence="3">
    <location>
        <begin position="41"/>
        <end position="294"/>
    </location>
</feature>
<evidence type="ECO:0000256" key="2">
    <source>
        <dbReference type="ARBA" id="ARBA00022553"/>
    </source>
</evidence>
<keyword evidence="5" id="KW-1185">Reference proteome</keyword>
<dbReference type="GO" id="GO:0005737">
    <property type="term" value="C:cytoplasm"/>
    <property type="evidence" value="ECO:0007669"/>
    <property type="project" value="TreeGrafter"/>
</dbReference>
<gene>
    <name evidence="4" type="ORF">EJ02DRAFT_428806</name>
</gene>
<dbReference type="Gene3D" id="3.40.50.12780">
    <property type="entry name" value="N-terminal domain of ligase-like"/>
    <property type="match status" value="1"/>
</dbReference>
<evidence type="ECO:0000313" key="5">
    <source>
        <dbReference type="Proteomes" id="UP000800038"/>
    </source>
</evidence>
<protein>
    <submittedName>
        <fullName evidence="4">Acetyl-CoA synthetase-like protein</fullName>
    </submittedName>
</protein>